<reference evidence="7 8" key="1">
    <citation type="submission" date="2020-02" db="EMBL/GenBank/DDBJ databases">
        <authorList>
            <person name="Zheng R.K."/>
            <person name="Sun C.M."/>
        </authorList>
    </citation>
    <scope>NUCLEOTIDE SEQUENCE [LARGE SCALE GENOMIC DNA]</scope>
    <source>
        <strain evidence="8">rifampicinis</strain>
    </source>
</reference>
<dbReference type="InterPro" id="IPR029063">
    <property type="entry name" value="SAM-dependent_MTases_sf"/>
</dbReference>
<evidence type="ECO:0000313" key="7">
    <source>
        <dbReference type="EMBL" id="QPC83205.1"/>
    </source>
</evidence>
<protein>
    <recommendedName>
        <fullName evidence="4">Release factor glutamine methyltransferase</fullName>
        <shortName evidence="4">RF MTase</shortName>
        <ecNumber evidence="4">2.1.1.297</ecNumber>
    </recommendedName>
    <alternativeName>
        <fullName evidence="4">N5-glutamine methyltransferase PrmC</fullName>
    </alternativeName>
    <alternativeName>
        <fullName evidence="4">Protein-(glutamine-N5) MTase PrmC</fullName>
    </alternativeName>
    <alternativeName>
        <fullName evidence="4">Protein-glutamine N-methyltransferase PrmC</fullName>
    </alternativeName>
</protein>
<dbReference type="GO" id="GO:0032259">
    <property type="term" value="P:methylation"/>
    <property type="evidence" value="ECO:0007669"/>
    <property type="project" value="UniProtKB-KW"/>
</dbReference>
<evidence type="ECO:0000256" key="2">
    <source>
        <dbReference type="ARBA" id="ARBA00022679"/>
    </source>
</evidence>
<dbReference type="Pfam" id="PF13649">
    <property type="entry name" value="Methyltransf_25"/>
    <property type="match status" value="1"/>
</dbReference>
<sequence>MPTIRETLQQARTRLAHLPTPRLDAEWLLCHVLGVSQSYLIAHSTEPLPEQHFNAFMALVERRTAGEPVAYLMSEVGFYGRTFHITSDVLIPRPETEHLIEAALGFAQRWSQPVIADIGTGSGAIAVTLAAELPSAQVYATDISADALTVARQNATSNSVNVTFKQGNLAQPLLPALAGQVHLLAANLPYIASDDVPTLAVSQYEPQLALDGGPDGLDLVRELLAQVPLLCTPDAAILLEIGTTQGPATRQLARDILGDIWATIKKDYAGHDRLVVIER</sequence>
<dbReference type="EC" id="2.1.1.297" evidence="4"/>
<feature type="binding site" evidence="4">
    <location>
        <position position="187"/>
    </location>
    <ligand>
        <name>S-adenosyl-L-methionine</name>
        <dbReference type="ChEBI" id="CHEBI:59789"/>
    </ligand>
</feature>
<dbReference type="EMBL" id="CP062983">
    <property type="protein sequence ID" value="QPC83205.1"/>
    <property type="molecule type" value="Genomic_DNA"/>
</dbReference>
<evidence type="ECO:0000256" key="4">
    <source>
        <dbReference type="HAMAP-Rule" id="MF_02126"/>
    </source>
</evidence>
<comment type="function">
    <text evidence="4">Methylates the class 1 translation termination release factors RF1/PrfA and RF2/PrfB on the glutamine residue of the universally conserved GGQ motif.</text>
</comment>
<dbReference type="PANTHER" id="PTHR18895">
    <property type="entry name" value="HEMK METHYLTRANSFERASE"/>
    <property type="match status" value="1"/>
</dbReference>
<evidence type="ECO:0000259" key="5">
    <source>
        <dbReference type="Pfam" id="PF13649"/>
    </source>
</evidence>
<dbReference type="InterPro" id="IPR019874">
    <property type="entry name" value="RF_methyltr_PrmC"/>
</dbReference>
<accession>A0A7S8IE18</accession>
<feature type="binding site" evidence="4">
    <location>
        <position position="142"/>
    </location>
    <ligand>
        <name>S-adenosyl-L-methionine</name>
        <dbReference type="ChEBI" id="CHEBI:59789"/>
    </ligand>
</feature>
<dbReference type="CDD" id="cd02440">
    <property type="entry name" value="AdoMet_MTases"/>
    <property type="match status" value="1"/>
</dbReference>
<dbReference type="InterPro" id="IPR040758">
    <property type="entry name" value="PrmC_N"/>
</dbReference>
<comment type="similarity">
    <text evidence="4">Belongs to the protein N5-glutamine methyltransferase family. PrmC subfamily.</text>
</comment>
<dbReference type="NCBIfam" id="TIGR03534">
    <property type="entry name" value="RF_mod_PrmC"/>
    <property type="match status" value="1"/>
</dbReference>
<evidence type="ECO:0000256" key="3">
    <source>
        <dbReference type="ARBA" id="ARBA00022691"/>
    </source>
</evidence>
<dbReference type="InterPro" id="IPR050320">
    <property type="entry name" value="N5-glutamine_MTase"/>
</dbReference>
<gene>
    <name evidence="4 7" type="primary">prmC</name>
    <name evidence="7" type="ORF">G4Y79_02180</name>
</gene>
<dbReference type="PANTHER" id="PTHR18895:SF74">
    <property type="entry name" value="MTRF1L RELEASE FACTOR GLUTAMINE METHYLTRANSFERASE"/>
    <property type="match status" value="1"/>
</dbReference>
<name>A0A7S8IE18_9CHLR</name>
<dbReference type="AlphaFoldDB" id="A0A7S8IE18"/>
<feature type="binding site" evidence="4">
    <location>
        <begin position="119"/>
        <end position="123"/>
    </location>
    <ligand>
        <name>S-adenosyl-L-methionine</name>
        <dbReference type="ChEBI" id="CHEBI:59789"/>
    </ligand>
</feature>
<dbReference type="Proteomes" id="UP000594468">
    <property type="component" value="Chromosome"/>
</dbReference>
<dbReference type="KEGG" id="pmet:G4Y79_02180"/>
<evidence type="ECO:0000256" key="1">
    <source>
        <dbReference type="ARBA" id="ARBA00022603"/>
    </source>
</evidence>
<dbReference type="InterPro" id="IPR041698">
    <property type="entry name" value="Methyltransf_25"/>
</dbReference>
<comment type="catalytic activity">
    <reaction evidence="4">
        <text>L-glutaminyl-[peptide chain release factor] + S-adenosyl-L-methionine = N(5)-methyl-L-glutaminyl-[peptide chain release factor] + S-adenosyl-L-homocysteine + H(+)</text>
        <dbReference type="Rhea" id="RHEA:42896"/>
        <dbReference type="Rhea" id="RHEA-COMP:10271"/>
        <dbReference type="Rhea" id="RHEA-COMP:10272"/>
        <dbReference type="ChEBI" id="CHEBI:15378"/>
        <dbReference type="ChEBI" id="CHEBI:30011"/>
        <dbReference type="ChEBI" id="CHEBI:57856"/>
        <dbReference type="ChEBI" id="CHEBI:59789"/>
        <dbReference type="ChEBI" id="CHEBI:61891"/>
        <dbReference type="EC" id="2.1.1.297"/>
    </reaction>
</comment>
<dbReference type="SUPFAM" id="SSF53335">
    <property type="entry name" value="S-adenosyl-L-methionine-dependent methyltransferases"/>
    <property type="match status" value="1"/>
</dbReference>
<keyword evidence="1 4" id="KW-0489">Methyltransferase</keyword>
<dbReference type="GO" id="GO:0102559">
    <property type="term" value="F:peptide chain release factor N(5)-glutamine methyltransferase activity"/>
    <property type="evidence" value="ECO:0007669"/>
    <property type="project" value="UniProtKB-EC"/>
</dbReference>
<dbReference type="NCBIfam" id="TIGR00536">
    <property type="entry name" value="hemK_fam"/>
    <property type="match status" value="1"/>
</dbReference>
<keyword evidence="8" id="KW-1185">Reference proteome</keyword>
<evidence type="ECO:0000313" key="8">
    <source>
        <dbReference type="Proteomes" id="UP000594468"/>
    </source>
</evidence>
<dbReference type="Gene3D" id="1.10.8.10">
    <property type="entry name" value="DNA helicase RuvA subunit, C-terminal domain"/>
    <property type="match status" value="1"/>
</dbReference>
<dbReference type="Pfam" id="PF17827">
    <property type="entry name" value="PrmC_N"/>
    <property type="match status" value="1"/>
</dbReference>
<organism evidence="7 8">
    <name type="scientific">Phototrophicus methaneseepsis</name>
    <dbReference type="NCBI Taxonomy" id="2710758"/>
    <lineage>
        <taxon>Bacteria</taxon>
        <taxon>Bacillati</taxon>
        <taxon>Chloroflexota</taxon>
        <taxon>Candidatus Thermofontia</taxon>
        <taxon>Phototrophicales</taxon>
        <taxon>Phototrophicaceae</taxon>
        <taxon>Phototrophicus</taxon>
    </lineage>
</organism>
<feature type="domain" description="Methyltransferase" evidence="5">
    <location>
        <begin position="115"/>
        <end position="197"/>
    </location>
</feature>
<dbReference type="Gene3D" id="3.40.50.150">
    <property type="entry name" value="Vaccinia Virus protein VP39"/>
    <property type="match status" value="1"/>
</dbReference>
<proteinExistence type="inferred from homology"/>
<evidence type="ECO:0000259" key="6">
    <source>
        <dbReference type="Pfam" id="PF17827"/>
    </source>
</evidence>
<dbReference type="RefSeq" id="WP_195171272.1">
    <property type="nucleotide sequence ID" value="NZ_CP062983.1"/>
</dbReference>
<keyword evidence="3 4" id="KW-0949">S-adenosyl-L-methionine</keyword>
<dbReference type="InterPro" id="IPR004556">
    <property type="entry name" value="HemK-like"/>
</dbReference>
<keyword evidence="2 4" id="KW-0808">Transferase</keyword>
<feature type="domain" description="Release factor glutamine methyltransferase N-terminal" evidence="6">
    <location>
        <begin position="6"/>
        <end position="72"/>
    </location>
</feature>
<comment type="caution">
    <text evidence="4">Lacks conserved residue(s) required for the propagation of feature annotation.</text>
</comment>
<dbReference type="HAMAP" id="MF_02126">
    <property type="entry name" value="RF_methyltr_PrmC"/>
    <property type="match status" value="1"/>
</dbReference>